<reference evidence="2" key="1">
    <citation type="submission" date="2016-11" db="UniProtKB">
        <authorList>
            <consortium name="WormBaseParasite"/>
        </authorList>
    </citation>
    <scope>IDENTIFICATION</scope>
</reference>
<accession>A0A1I7XM89</accession>
<keyword evidence="1" id="KW-1185">Reference proteome</keyword>
<dbReference type="InterPro" id="IPR028039">
    <property type="entry name" value="CCDC32"/>
</dbReference>
<evidence type="ECO:0000313" key="2">
    <source>
        <dbReference type="WBParaSite" id="Hba_18614"/>
    </source>
</evidence>
<proteinExistence type="predicted"/>
<dbReference type="AlphaFoldDB" id="A0A1I7XM89"/>
<dbReference type="Pfam" id="PF14989">
    <property type="entry name" value="CCDC32"/>
    <property type="match status" value="1"/>
</dbReference>
<dbReference type="Proteomes" id="UP000095283">
    <property type="component" value="Unplaced"/>
</dbReference>
<sequence length="133" mass="15449">MIHETEERVVDKEYLSLLEEKLKILKDPRKATAKQYITDLANSRNHQLFKQLSVVPYEVSGFEEEFCVDSAITSNYFRKKIAPHTCAISRVELFQLVKNDQVQKQHEAISSPKKELKVIKRTGAEITDKEKIE</sequence>
<dbReference type="WBParaSite" id="Hba_18614">
    <property type="protein sequence ID" value="Hba_18614"/>
    <property type="gene ID" value="Hba_18614"/>
</dbReference>
<organism evidence="1 2">
    <name type="scientific">Heterorhabditis bacteriophora</name>
    <name type="common">Entomopathogenic nematode worm</name>
    <dbReference type="NCBI Taxonomy" id="37862"/>
    <lineage>
        <taxon>Eukaryota</taxon>
        <taxon>Metazoa</taxon>
        <taxon>Ecdysozoa</taxon>
        <taxon>Nematoda</taxon>
        <taxon>Chromadorea</taxon>
        <taxon>Rhabditida</taxon>
        <taxon>Rhabditina</taxon>
        <taxon>Rhabditomorpha</taxon>
        <taxon>Strongyloidea</taxon>
        <taxon>Heterorhabditidae</taxon>
        <taxon>Heterorhabditis</taxon>
    </lineage>
</organism>
<name>A0A1I7XM89_HETBA</name>
<protein>
    <submittedName>
        <fullName evidence="2">SWIB domain-containing protein</fullName>
    </submittedName>
</protein>
<evidence type="ECO:0000313" key="1">
    <source>
        <dbReference type="Proteomes" id="UP000095283"/>
    </source>
</evidence>